<protein>
    <submittedName>
        <fullName evidence="2">CRISPR-associated protein</fullName>
    </submittedName>
</protein>
<sequence length="369" mass="41205">MINDNLYVEAHVLQPVPSSNINRDDSGSPKTAIYGGVLRSRVSSQSWKHAMRMDFRANSEGADWLESHRTKRVAHVLAIKLSEKDPSLDEDMALSKAVDVLKTAGIKATSKDKKSGEYLTDALFLISNGELEKLAEYATNNEKDDWDKKELKEVISRNQSLDLTLFGRMMAGNSELNVDASAQVAHAISTHEIVPEFDFFTGLDDDKPENQTGSSFLEALGYNSSTLYRYANVNVNELAHNLGSELAIEGVKQFIKSFITSMPTGKQNSFANKTLPQYVMVTVRKDTPVNLVSAFEEPVKSRNGYVEPSIEHLENEFNDSLQFVEKPLLTAIVTKKQNKIDKKVTNLNELLEKVSEVLRKEVADESNNN</sequence>
<organism evidence="2 3">
    <name type="scientific">Ligilactobacillus agilis</name>
    <dbReference type="NCBI Taxonomy" id="1601"/>
    <lineage>
        <taxon>Bacteria</taxon>
        <taxon>Bacillati</taxon>
        <taxon>Bacillota</taxon>
        <taxon>Bacilli</taxon>
        <taxon>Lactobacillales</taxon>
        <taxon>Lactobacillaceae</taxon>
        <taxon>Ligilactobacillus</taxon>
    </lineage>
</organism>
<dbReference type="Pfam" id="PF09344">
    <property type="entry name" value="Cas_CT1975"/>
    <property type="match status" value="1"/>
</dbReference>
<dbReference type="InterPro" id="IPR010148">
    <property type="entry name" value="CRISPR-assoc_prot_CT1975"/>
</dbReference>
<proteinExistence type="predicted"/>
<keyword evidence="1" id="KW-0175">Coiled coil</keyword>
<accession>A0A6F9Y6Y4</accession>
<dbReference type="Proteomes" id="UP000494160">
    <property type="component" value="Unassembled WGS sequence"/>
</dbReference>
<comment type="caution">
    <text evidence="2">The sequence shown here is derived from an EMBL/GenBank/DDBJ whole genome shotgun (WGS) entry which is preliminary data.</text>
</comment>
<evidence type="ECO:0000313" key="3">
    <source>
        <dbReference type="Proteomes" id="UP000494160"/>
    </source>
</evidence>
<feature type="coiled-coil region" evidence="1">
    <location>
        <begin position="333"/>
        <end position="368"/>
    </location>
</feature>
<dbReference type="AlphaFoldDB" id="A0A6F9Y6Y4"/>
<dbReference type="EMBL" id="BLAP01000062">
    <property type="protein sequence ID" value="GET13080.1"/>
    <property type="molecule type" value="Genomic_DNA"/>
</dbReference>
<name>A0A6F9Y6Y4_9LACO</name>
<dbReference type="NCBIfam" id="TIGR01869">
    <property type="entry name" value="casC_Cse4"/>
    <property type="match status" value="1"/>
</dbReference>
<evidence type="ECO:0000256" key="1">
    <source>
        <dbReference type="SAM" id="Coils"/>
    </source>
</evidence>
<evidence type="ECO:0000313" key="2">
    <source>
        <dbReference type="EMBL" id="GET13080.1"/>
    </source>
</evidence>
<reference evidence="2 3" key="1">
    <citation type="submission" date="2019-10" db="EMBL/GenBank/DDBJ databases">
        <title>Lactobacillus agilis SN811 Whole Genome Sequencing Project.</title>
        <authorList>
            <person name="Suzuki S."/>
            <person name="Endo A."/>
            <person name="Maeno S."/>
            <person name="Shiwa Y."/>
            <person name="Matsutani M."/>
            <person name="Kajikawa A."/>
        </authorList>
    </citation>
    <scope>NUCLEOTIDE SEQUENCE [LARGE SCALE GENOMIC DNA]</scope>
    <source>
        <strain evidence="2 3">SN811</strain>
    </source>
</reference>
<gene>
    <name evidence="2" type="ORF">SN811_15800</name>
</gene>